<evidence type="ECO:0000313" key="1">
    <source>
        <dbReference type="EMBL" id="AGB07137.1"/>
    </source>
</evidence>
<proteinExistence type="predicted"/>
<accession>V9LZ51</accession>
<dbReference type="OrthoDB" id="14207at10239"/>
<dbReference type="RefSeq" id="YP_009625999.1">
    <property type="nucleotide sequence ID" value="NC_042136.1"/>
</dbReference>
<protein>
    <submittedName>
        <fullName evidence="1">Uncharacterized protein</fullName>
    </submittedName>
</protein>
<dbReference type="GeneID" id="40102899"/>
<reference evidence="1 2" key="1">
    <citation type="submission" date="2012-11" db="EMBL/GenBank/DDBJ databases">
        <title>Complete genome sequence of a novel phiKZ-like Vibrio phage.</title>
        <authorList>
            <person name="Luo Z."/>
            <person name="Yu Y."/>
        </authorList>
    </citation>
    <scope>NUCLEOTIDE SEQUENCE [LARGE SCALE GENOMIC DNA]</scope>
</reference>
<dbReference type="Proteomes" id="UP000272155">
    <property type="component" value="Segment"/>
</dbReference>
<keyword evidence="2" id="KW-1185">Reference proteome</keyword>
<sequence>MKITYIQKLAIVSAMASVRGDVMIISGIKESAKDVWENYRDKASGSHLIERVAFSNLKTESLKSFGAAVLKLSLNAKGKTLTGFSDEMVVEESERFTSTLSRLAAVSDLTFEHAFATVMSTVVGYDQWLVERSEYANNNPYELAKLTYAYAVRKFDLCDMDYADTMVLSNMDESMVKVMFERRDVFWNMAMAEVIDRDYLDLFEVLKDIANMDCTIFDTVS</sequence>
<name>V9LZ51_9CAUD</name>
<dbReference type="EMBL" id="KC131130">
    <property type="protein sequence ID" value="AGB07137.1"/>
    <property type="molecule type" value="Genomic_DNA"/>
</dbReference>
<dbReference type="KEGG" id="vg:40102899"/>
<evidence type="ECO:0000313" key="2">
    <source>
        <dbReference type="Proteomes" id="UP000272155"/>
    </source>
</evidence>
<organism evidence="1 2">
    <name type="scientific">Vibrio phage VP4B</name>
    <dbReference type="NCBI Taxonomy" id="1262540"/>
    <lineage>
        <taxon>Viruses</taxon>
        <taxon>Duplodnaviria</taxon>
        <taxon>Heunggongvirae</taxon>
        <taxon>Uroviricota</taxon>
        <taxon>Caudoviricetes</taxon>
        <taxon>Chimalliviridae</taxon>
        <taxon>Gorgonvirinae</taxon>
        <taxon>Tidunavirus</taxon>
        <taxon>Tidunavirus VP4B</taxon>
    </lineage>
</organism>